<proteinExistence type="predicted"/>
<dbReference type="InterPro" id="IPR058581">
    <property type="entry name" value="TM_HPP"/>
</dbReference>
<feature type="transmembrane region" description="Helical" evidence="2">
    <location>
        <begin position="345"/>
        <end position="367"/>
    </location>
</feature>
<name>A0A1V6SLI2_9EURO</name>
<feature type="domain" description="HPP transmembrane region" evidence="3">
    <location>
        <begin position="214"/>
        <end position="375"/>
    </location>
</feature>
<dbReference type="EMBL" id="MLKD01000032">
    <property type="protein sequence ID" value="OQE14911.1"/>
    <property type="molecule type" value="Genomic_DNA"/>
</dbReference>
<gene>
    <name evidence="4" type="ORF">PENSTE_c032G00639</name>
</gene>
<sequence>MDHDGSKKEPCDLNADSLPDFKVLPYPTEPDWLDAHPDKKDSPTSDTIPITLNASAHWTYCGPLLTLEESSLPSSFHTWAQATINGSLLTPLFSFLAYVHEFLMANNLAHYWLTVRATKGSEEFDIPRWHTDDLFFTPLPSQTPSQTPSLWSRFMAESSREKSERSNHLSNISSWNFDIDRFLNPLIPAPRWNLVPQPIAHFLGYRSKAPRPLGNILAAFWSLVGAFCGVALVASVSKRVPSFEDRNAPAIIGSFGAAAVIEFCAVESPFAQPRNAFFSQMIACVVGVGISKLFALNSNAENYTELGGALACGITTALMVLTRTVHPPAGATALLAVTNAQTVGLGWFLFPVMILGITLMISTALLVNNIQRRYPLYWWTSQPLSRRRDTDIESDNDKPAQAGSQYEESLTDIPRRLVVERGEIWVPNGVFVSAEERRVLDRISARL</sequence>
<feature type="transmembrane region" description="Helical" evidence="2">
    <location>
        <begin position="306"/>
        <end position="325"/>
    </location>
</feature>
<dbReference type="AlphaFoldDB" id="A0A1V6SLI2"/>
<dbReference type="Proteomes" id="UP000191285">
    <property type="component" value="Unassembled WGS sequence"/>
</dbReference>
<evidence type="ECO:0000259" key="3">
    <source>
        <dbReference type="Pfam" id="PF04982"/>
    </source>
</evidence>
<dbReference type="InterPro" id="IPR007065">
    <property type="entry name" value="HPP"/>
</dbReference>
<dbReference type="OrthoDB" id="2016548at2759"/>
<accession>A0A1V6SLI2</accession>
<keyword evidence="5" id="KW-1185">Reference proteome</keyword>
<feature type="transmembrane region" description="Helical" evidence="2">
    <location>
        <begin position="276"/>
        <end position="294"/>
    </location>
</feature>
<dbReference type="STRING" id="303698.A0A1V6SLI2"/>
<protein>
    <recommendedName>
        <fullName evidence="3">HPP transmembrane region domain-containing protein</fullName>
    </recommendedName>
</protein>
<comment type="caution">
    <text evidence="4">The sequence shown here is derived from an EMBL/GenBank/DDBJ whole genome shotgun (WGS) entry which is preliminary data.</text>
</comment>
<feature type="transmembrane region" description="Helical" evidence="2">
    <location>
        <begin position="216"/>
        <end position="236"/>
    </location>
</feature>
<feature type="region of interest" description="Disordered" evidence="1">
    <location>
        <begin position="1"/>
        <end position="22"/>
    </location>
</feature>
<keyword evidence="2" id="KW-0812">Transmembrane</keyword>
<reference evidence="5" key="1">
    <citation type="journal article" date="2017" name="Nat. Microbiol.">
        <title>Global analysis of biosynthetic gene clusters reveals vast potential of secondary metabolite production in Penicillium species.</title>
        <authorList>
            <person name="Nielsen J.C."/>
            <person name="Grijseels S."/>
            <person name="Prigent S."/>
            <person name="Ji B."/>
            <person name="Dainat J."/>
            <person name="Nielsen K.F."/>
            <person name="Frisvad J.C."/>
            <person name="Workman M."/>
            <person name="Nielsen J."/>
        </authorList>
    </citation>
    <scope>NUCLEOTIDE SEQUENCE [LARGE SCALE GENOMIC DNA]</scope>
    <source>
        <strain evidence="5">IBT 24891</strain>
    </source>
</reference>
<evidence type="ECO:0000256" key="2">
    <source>
        <dbReference type="SAM" id="Phobius"/>
    </source>
</evidence>
<feature type="region of interest" description="Disordered" evidence="1">
    <location>
        <begin position="388"/>
        <end position="408"/>
    </location>
</feature>
<dbReference type="Pfam" id="PF04982">
    <property type="entry name" value="TM_HPP"/>
    <property type="match status" value="1"/>
</dbReference>
<dbReference type="PANTHER" id="PTHR33741:SF5">
    <property type="entry name" value="TRANSMEMBRANE PROTEIN DDB_G0269096-RELATED"/>
    <property type="match status" value="1"/>
</dbReference>
<keyword evidence="2" id="KW-0472">Membrane</keyword>
<keyword evidence="2" id="KW-1133">Transmembrane helix</keyword>
<organism evidence="4 5">
    <name type="scientific">Penicillium steckii</name>
    <dbReference type="NCBI Taxonomy" id="303698"/>
    <lineage>
        <taxon>Eukaryota</taxon>
        <taxon>Fungi</taxon>
        <taxon>Dikarya</taxon>
        <taxon>Ascomycota</taxon>
        <taxon>Pezizomycotina</taxon>
        <taxon>Eurotiomycetes</taxon>
        <taxon>Eurotiomycetidae</taxon>
        <taxon>Eurotiales</taxon>
        <taxon>Aspergillaceae</taxon>
        <taxon>Penicillium</taxon>
    </lineage>
</organism>
<evidence type="ECO:0000313" key="5">
    <source>
        <dbReference type="Proteomes" id="UP000191285"/>
    </source>
</evidence>
<feature type="compositionally biased region" description="Basic and acidic residues" evidence="1">
    <location>
        <begin position="388"/>
        <end position="398"/>
    </location>
</feature>
<evidence type="ECO:0000313" key="4">
    <source>
        <dbReference type="EMBL" id="OQE14911.1"/>
    </source>
</evidence>
<feature type="compositionally biased region" description="Basic and acidic residues" evidence="1">
    <location>
        <begin position="1"/>
        <end position="11"/>
    </location>
</feature>
<dbReference type="PANTHER" id="PTHR33741">
    <property type="entry name" value="TRANSMEMBRANE PROTEIN DDB_G0269096-RELATED"/>
    <property type="match status" value="1"/>
</dbReference>
<evidence type="ECO:0000256" key="1">
    <source>
        <dbReference type="SAM" id="MobiDB-lite"/>
    </source>
</evidence>